<comment type="caution">
    <text evidence="2">The sequence shown here is derived from an EMBL/GenBank/DDBJ whole genome shotgun (WGS) entry which is preliminary data.</text>
</comment>
<sequence>MSVRSRYRSGIAQWSISYYDLVLLVLPVILMSGFVVSTMGSVPMNVGIMLAGLASAITIADALFNRPPTGRSV</sequence>
<keyword evidence="1" id="KW-0472">Membrane</keyword>
<dbReference type="GeneID" id="68612130"/>
<protein>
    <submittedName>
        <fullName evidence="2">Uncharacterized protein</fullName>
    </submittedName>
</protein>
<proteinExistence type="predicted"/>
<dbReference type="AlphaFoldDB" id="A0AAV3UET1"/>
<evidence type="ECO:0000313" key="2">
    <source>
        <dbReference type="EMBL" id="GAA5046293.1"/>
    </source>
</evidence>
<dbReference type="Proteomes" id="UP001501729">
    <property type="component" value="Unassembled WGS sequence"/>
</dbReference>
<organism evidence="2 3">
    <name type="scientific">Haladaptatus pallidirubidus</name>
    <dbReference type="NCBI Taxonomy" id="1008152"/>
    <lineage>
        <taxon>Archaea</taxon>
        <taxon>Methanobacteriati</taxon>
        <taxon>Methanobacteriota</taxon>
        <taxon>Stenosarchaea group</taxon>
        <taxon>Halobacteria</taxon>
        <taxon>Halobacteriales</taxon>
        <taxon>Haladaptataceae</taxon>
        <taxon>Haladaptatus</taxon>
    </lineage>
</organism>
<gene>
    <name evidence="2" type="ORF">GCM10025751_15380</name>
</gene>
<name>A0AAV3UET1_9EURY</name>
<accession>A0AAV3UET1</accession>
<evidence type="ECO:0000313" key="3">
    <source>
        <dbReference type="Proteomes" id="UP001501729"/>
    </source>
</evidence>
<keyword evidence="3" id="KW-1185">Reference proteome</keyword>
<dbReference type="RefSeq" id="WP_227776321.1">
    <property type="nucleotide sequence ID" value="NZ_BAABKX010000001.1"/>
</dbReference>
<keyword evidence="1" id="KW-0812">Transmembrane</keyword>
<evidence type="ECO:0000256" key="1">
    <source>
        <dbReference type="SAM" id="Phobius"/>
    </source>
</evidence>
<dbReference type="Pfam" id="PF26047">
    <property type="entry name" value="DUF8015"/>
    <property type="match status" value="1"/>
</dbReference>
<reference evidence="2 3" key="1">
    <citation type="journal article" date="2019" name="Int. J. Syst. Evol. Microbiol.">
        <title>The Global Catalogue of Microorganisms (GCM) 10K type strain sequencing project: providing services to taxonomists for standard genome sequencing and annotation.</title>
        <authorList>
            <consortium name="The Broad Institute Genomics Platform"/>
            <consortium name="The Broad Institute Genome Sequencing Center for Infectious Disease"/>
            <person name="Wu L."/>
            <person name="Ma J."/>
        </authorList>
    </citation>
    <scope>NUCLEOTIDE SEQUENCE [LARGE SCALE GENOMIC DNA]</scope>
    <source>
        <strain evidence="2 3">JCM 17504</strain>
    </source>
</reference>
<dbReference type="InterPro" id="IPR058328">
    <property type="entry name" value="DUF8015"/>
</dbReference>
<keyword evidence="1" id="KW-1133">Transmembrane helix</keyword>
<feature type="transmembrane region" description="Helical" evidence="1">
    <location>
        <begin position="21"/>
        <end position="40"/>
    </location>
</feature>
<dbReference type="EMBL" id="BAABKX010000001">
    <property type="protein sequence ID" value="GAA5046293.1"/>
    <property type="molecule type" value="Genomic_DNA"/>
</dbReference>